<feature type="compositionally biased region" description="Acidic residues" evidence="1">
    <location>
        <begin position="343"/>
        <end position="357"/>
    </location>
</feature>
<gene>
    <name evidence="3" type="ORF">KHB02_17410</name>
</gene>
<name>A0A942YAB2_9BACI</name>
<protein>
    <submittedName>
        <fullName evidence="3">Zinc-ribbon domain-containing protein</fullName>
    </submittedName>
</protein>
<comment type="caution">
    <text evidence="3">The sequence shown here is derived from an EMBL/GenBank/DDBJ whole genome shotgun (WGS) entry which is preliminary data.</text>
</comment>
<organism evidence="3">
    <name type="scientific">Neobacillus citreus</name>
    <dbReference type="NCBI Taxonomy" id="2833578"/>
    <lineage>
        <taxon>Bacteria</taxon>
        <taxon>Bacillati</taxon>
        <taxon>Bacillota</taxon>
        <taxon>Bacilli</taxon>
        <taxon>Bacillales</taxon>
        <taxon>Bacillaceae</taxon>
        <taxon>Neobacillus</taxon>
    </lineage>
</organism>
<dbReference type="SUPFAM" id="SSF49879">
    <property type="entry name" value="SMAD/FHA domain"/>
    <property type="match status" value="1"/>
</dbReference>
<feature type="region of interest" description="Disordered" evidence="1">
    <location>
        <begin position="338"/>
        <end position="520"/>
    </location>
</feature>
<evidence type="ECO:0000256" key="1">
    <source>
        <dbReference type="SAM" id="MobiDB-lite"/>
    </source>
</evidence>
<dbReference type="Pfam" id="PF00498">
    <property type="entry name" value="FHA"/>
    <property type="match status" value="1"/>
</dbReference>
<dbReference type="InterPro" id="IPR008984">
    <property type="entry name" value="SMAD_FHA_dom_sf"/>
</dbReference>
<reference evidence="3" key="1">
    <citation type="submission" date="2021-05" db="EMBL/GenBank/DDBJ databases">
        <title>Novel Bacillus species.</title>
        <authorList>
            <person name="Liu G."/>
        </authorList>
    </citation>
    <scope>NUCLEOTIDE SEQUENCE</scope>
    <source>
        <strain evidence="3">FJAT-50051</strain>
    </source>
</reference>
<dbReference type="EMBL" id="JAGYPE010000003">
    <property type="protein sequence ID" value="MBS4183173.1"/>
    <property type="molecule type" value="Genomic_DNA"/>
</dbReference>
<dbReference type="InterPro" id="IPR000253">
    <property type="entry name" value="FHA_dom"/>
</dbReference>
<sequence length="683" mass="69660">MIRCEHCGSTLPDGAIFCGECGRAVTAAASRRPAAPAPAEQAPPPPLQQPGPGGRRTDPAADAWLPEATLDPATRAWLTGADRPGPAQPVPVETPDAFAPRTAPTHVHGAGSGVADWTSGAAPVPTEPSLDPDAFPAGGPESFDGVDDPEVTLLAPRGGRGSEDADRGSVAGTQEPSGHGPSAAGAVDPSRDPDTDDGVPAGAGQVAPDGPRTGPADADVPQTAPVWAPPAQEAPPVAPSAPSWWVGRGGAKATPEPPTDRQPVSSPAQPGDTAVVEPLVDRRPPRPTPLVAPGAHATECHVCGHRLEPDDIFCAECGSVRPAVTAAFTGPIVPLPVARPDWAAEDTGDEDTDDEARGDDQDGAAPGSTGEDSIDQDAPDQDRAAQDPTAEDDSEAGRTADDDGAQDGNPQVDDAQDGDVRDDVAGDRTGQAGAPGDGGATGSDVATVHVPSGQTGRAADGEGPRVTGSDASSSTSDDDGALSRAARRRRGAHAAPDSATPPPFVPPVPGSATVPSSAPTVERSVAVPTAAPLPPIPGATGPVLPLPGAVVAPTSADPDLDEDVDETRIVSRTPTRAPFLLHFSTGERLGVHGTALLGRLPRPQEGERFDDLLTIHDPGKSVSKTHLELGRDGDDLWVSDRFSGNGTVVRHIDGSIRRCEPGRRYRVERGARVDIGEQFFLVQ</sequence>
<dbReference type="PROSITE" id="PS50006">
    <property type="entry name" value="FHA_DOMAIN"/>
    <property type="match status" value="1"/>
</dbReference>
<feature type="region of interest" description="Disordered" evidence="1">
    <location>
        <begin position="27"/>
        <end position="294"/>
    </location>
</feature>
<feature type="domain" description="FHA" evidence="2">
    <location>
        <begin position="595"/>
        <end position="649"/>
    </location>
</feature>
<dbReference type="Gene3D" id="2.60.200.20">
    <property type="match status" value="1"/>
</dbReference>
<dbReference type="AlphaFoldDB" id="A0A942YAB2"/>
<evidence type="ECO:0000313" key="3">
    <source>
        <dbReference type="EMBL" id="MBS4183173.1"/>
    </source>
</evidence>
<evidence type="ECO:0000259" key="2">
    <source>
        <dbReference type="PROSITE" id="PS50006"/>
    </source>
</evidence>
<accession>A0A942YAB2</accession>
<dbReference type="InterPro" id="IPR026870">
    <property type="entry name" value="Zinc_ribbon_dom"/>
</dbReference>
<proteinExistence type="predicted"/>
<feature type="compositionally biased region" description="Low complexity" evidence="1">
    <location>
        <begin position="27"/>
        <end position="40"/>
    </location>
</feature>
<feature type="compositionally biased region" description="Pro residues" evidence="1">
    <location>
        <begin position="499"/>
        <end position="509"/>
    </location>
</feature>
<dbReference type="Pfam" id="PF13240">
    <property type="entry name" value="Zn_Ribbon_1"/>
    <property type="match status" value="1"/>
</dbReference>